<keyword evidence="3 5" id="KW-1133">Transmembrane helix</keyword>
<reference evidence="7 8" key="2">
    <citation type="submission" date="2015-05" db="EMBL/GenBank/DDBJ databases">
        <authorList>
            <person name="Morales-Cruz A."/>
            <person name="Amrine K.C."/>
            <person name="Cantu D."/>
        </authorList>
    </citation>
    <scope>NUCLEOTIDE SEQUENCE [LARGE SCALE GENOMIC DNA]</scope>
    <source>
        <strain evidence="7">DA912</strain>
    </source>
</reference>
<dbReference type="GO" id="GO:0120029">
    <property type="term" value="P:proton export across plasma membrane"/>
    <property type="evidence" value="ECO:0007669"/>
    <property type="project" value="InterPro"/>
</dbReference>
<organism evidence="7 8">
    <name type="scientific">Diaporthe ampelina</name>
    <dbReference type="NCBI Taxonomy" id="1214573"/>
    <lineage>
        <taxon>Eukaryota</taxon>
        <taxon>Fungi</taxon>
        <taxon>Dikarya</taxon>
        <taxon>Ascomycota</taxon>
        <taxon>Pezizomycotina</taxon>
        <taxon>Sordariomycetes</taxon>
        <taxon>Sordariomycetidae</taxon>
        <taxon>Diaporthales</taxon>
        <taxon>Diaporthaceae</taxon>
        <taxon>Diaporthe</taxon>
    </lineage>
</organism>
<protein>
    <submittedName>
        <fullName evidence="7">Putative na(+) h(+) antiporter 2</fullName>
    </submittedName>
</protein>
<name>A0A0G2FQD5_9PEZI</name>
<dbReference type="PANTHER" id="PTHR31382">
    <property type="entry name" value="NA(+)/H(+) ANTIPORTER"/>
    <property type="match status" value="1"/>
</dbReference>
<evidence type="ECO:0000256" key="1">
    <source>
        <dbReference type="ARBA" id="ARBA00004141"/>
    </source>
</evidence>
<evidence type="ECO:0000313" key="7">
    <source>
        <dbReference type="EMBL" id="KKY36231.1"/>
    </source>
</evidence>
<dbReference type="Pfam" id="PF00999">
    <property type="entry name" value="Na_H_Exchanger"/>
    <property type="match status" value="1"/>
</dbReference>
<dbReference type="InterPro" id="IPR004712">
    <property type="entry name" value="Na+/H+_antiporter_fungi"/>
</dbReference>
<dbReference type="GO" id="GO:0015385">
    <property type="term" value="F:sodium:proton antiporter activity"/>
    <property type="evidence" value="ECO:0007669"/>
    <property type="project" value="InterPro"/>
</dbReference>
<evidence type="ECO:0000256" key="4">
    <source>
        <dbReference type="ARBA" id="ARBA00023136"/>
    </source>
</evidence>
<comment type="caution">
    <text evidence="7">The sequence shown here is derived from an EMBL/GenBank/DDBJ whole genome shotgun (WGS) entry which is preliminary data.</text>
</comment>
<dbReference type="STRING" id="1214573.A0A0G2FQD5"/>
<feature type="transmembrane region" description="Helical" evidence="5">
    <location>
        <begin position="373"/>
        <end position="391"/>
    </location>
</feature>
<evidence type="ECO:0000256" key="2">
    <source>
        <dbReference type="ARBA" id="ARBA00022692"/>
    </source>
</evidence>
<keyword evidence="4 5" id="KW-0472">Membrane</keyword>
<feature type="transmembrane region" description="Helical" evidence="5">
    <location>
        <begin position="104"/>
        <end position="127"/>
    </location>
</feature>
<feature type="domain" description="Cation/H+ exchanger transmembrane" evidence="6">
    <location>
        <begin position="24"/>
        <end position="444"/>
    </location>
</feature>
<dbReference type="InterPro" id="IPR006153">
    <property type="entry name" value="Cation/H_exchanger_TM"/>
</dbReference>
<evidence type="ECO:0000256" key="3">
    <source>
        <dbReference type="ARBA" id="ARBA00022989"/>
    </source>
</evidence>
<evidence type="ECO:0000256" key="5">
    <source>
        <dbReference type="SAM" id="Phobius"/>
    </source>
</evidence>
<dbReference type="Gene3D" id="6.10.140.1330">
    <property type="match status" value="1"/>
</dbReference>
<evidence type="ECO:0000259" key="6">
    <source>
        <dbReference type="Pfam" id="PF00999"/>
    </source>
</evidence>
<dbReference type="GO" id="GO:0030007">
    <property type="term" value="P:intracellular potassium ion homeostasis"/>
    <property type="evidence" value="ECO:0007669"/>
    <property type="project" value="TreeGrafter"/>
</dbReference>
<dbReference type="Proteomes" id="UP000034680">
    <property type="component" value="Unassembled WGS sequence"/>
</dbReference>
<gene>
    <name evidence="7" type="ORF">UCDDA912_g03775</name>
</gene>
<feature type="transmembrane region" description="Helical" evidence="5">
    <location>
        <begin position="74"/>
        <end position="92"/>
    </location>
</feature>
<feature type="transmembrane region" description="Helical" evidence="5">
    <location>
        <begin position="425"/>
        <end position="452"/>
    </location>
</feature>
<reference evidence="7 8" key="1">
    <citation type="submission" date="2015-05" db="EMBL/GenBank/DDBJ databases">
        <title>Distinctive expansion of gene families associated with plant cell wall degradation and secondary metabolism in the genomes of grapevine trunk pathogens.</title>
        <authorList>
            <person name="Lawrence D.P."/>
            <person name="Travadon R."/>
            <person name="Rolshausen P.E."/>
            <person name="Baumgartner K."/>
        </authorList>
    </citation>
    <scope>NUCLEOTIDE SEQUENCE [LARGE SCALE GENOMIC DNA]</scope>
    <source>
        <strain evidence="7">DA912</strain>
    </source>
</reference>
<accession>A0A0G2FQD5</accession>
<dbReference type="EMBL" id="LCUC01000134">
    <property type="protein sequence ID" value="KKY36231.1"/>
    <property type="molecule type" value="Genomic_DNA"/>
</dbReference>
<feature type="transmembrane region" description="Helical" evidence="5">
    <location>
        <begin position="133"/>
        <end position="154"/>
    </location>
</feature>
<dbReference type="GO" id="GO:0005886">
    <property type="term" value="C:plasma membrane"/>
    <property type="evidence" value="ECO:0007669"/>
    <property type="project" value="InterPro"/>
</dbReference>
<feature type="transmembrane region" description="Helical" evidence="5">
    <location>
        <begin position="204"/>
        <end position="225"/>
    </location>
</feature>
<sequence length="489" mass="51854">MWSQLEPTAPHLTYLALSIFLVAYSLFSLLIRDRLHLSAPPLAVLFGVLLGPALLNVLSPHGDWGLGDAFTQEFTRVILGVQCFAVGIELPARWFSRRPHWASVLYLLGPVMTYSWAASTLLAYLVFRASLPAAAVIGACLAPTDPVLAAAVLGGSRFSARVPRRVRNLLSAESACNDGASFPFLYAGLYVFETRSAGEAVADWLLITVLYQCALGLAIGCAIGWAANHLLRFSEGRGYASRPSLVAFYFLLAVLCVGVGSTLGLDDFLVAFGAGIGFAHDGWFSSKADEAQGEASFKGVVDLVLDSSVFVYFGSVIPWRSFLPRAGEVLDGHVAPGSLLLFLALVLLLRRLPAVLALQAGGLVPDVKTYKEALFAGHFGPMGVGALFLAIEARAHLETGTSEPRPQPLPPVGPPYDDRTVAKELIWPVVCFVVLGSTVVHGLSGLVISVAASLSRKVGERAPLLGGEVDGLAGMVHDSEGEGEDQVAS</sequence>
<feature type="transmembrane region" description="Helical" evidence="5">
    <location>
        <begin position="12"/>
        <end position="31"/>
    </location>
</feature>
<proteinExistence type="predicted"/>
<keyword evidence="2 5" id="KW-0812">Transmembrane</keyword>
<dbReference type="GO" id="GO:0036376">
    <property type="term" value="P:sodium ion export across plasma membrane"/>
    <property type="evidence" value="ECO:0007669"/>
    <property type="project" value="InterPro"/>
</dbReference>
<dbReference type="OrthoDB" id="2190219at2759"/>
<keyword evidence="8" id="KW-1185">Reference proteome</keyword>
<comment type="subcellular location">
    <subcellularLocation>
        <location evidence="1">Membrane</location>
        <topology evidence="1">Multi-pass membrane protein</topology>
    </subcellularLocation>
</comment>
<evidence type="ECO:0000313" key="8">
    <source>
        <dbReference type="Proteomes" id="UP000034680"/>
    </source>
</evidence>
<feature type="transmembrane region" description="Helical" evidence="5">
    <location>
        <begin position="246"/>
        <end position="265"/>
    </location>
</feature>
<feature type="transmembrane region" description="Helical" evidence="5">
    <location>
        <begin position="43"/>
        <end position="62"/>
    </location>
</feature>
<dbReference type="GO" id="GO:0042391">
    <property type="term" value="P:regulation of membrane potential"/>
    <property type="evidence" value="ECO:0007669"/>
    <property type="project" value="InterPro"/>
</dbReference>
<dbReference type="PANTHER" id="PTHR31382:SF2">
    <property type="entry name" value="CATION_H+ EXCHANGER DOMAIN-CONTAINING PROTEIN"/>
    <property type="match status" value="1"/>
</dbReference>
<dbReference type="AlphaFoldDB" id="A0A0G2FQD5"/>